<gene>
    <name evidence="2" type="ORF">F2Y81_18675</name>
</gene>
<dbReference type="Pfam" id="PF00535">
    <property type="entry name" value="Glycos_transf_2"/>
    <property type="match status" value="1"/>
</dbReference>
<keyword evidence="2" id="KW-0808">Transferase</keyword>
<evidence type="ECO:0000313" key="2">
    <source>
        <dbReference type="EMBL" id="KAA5415156.1"/>
    </source>
</evidence>
<proteinExistence type="predicted"/>
<dbReference type="InterPro" id="IPR029044">
    <property type="entry name" value="Nucleotide-diphossugar_trans"/>
</dbReference>
<evidence type="ECO:0000313" key="3">
    <source>
        <dbReference type="Proteomes" id="UP000448877"/>
    </source>
</evidence>
<dbReference type="EMBL" id="VVYV01000035">
    <property type="protein sequence ID" value="KAA5415156.1"/>
    <property type="molecule type" value="Genomic_DNA"/>
</dbReference>
<dbReference type="InterPro" id="IPR050834">
    <property type="entry name" value="Glycosyltransf_2"/>
</dbReference>
<reference evidence="2 3" key="1">
    <citation type="journal article" date="2019" name="Nat. Med.">
        <title>A library of human gut bacterial isolates paired with longitudinal multiomics data enables mechanistic microbiome research.</title>
        <authorList>
            <person name="Poyet M."/>
            <person name="Groussin M."/>
            <person name="Gibbons S.M."/>
            <person name="Avila-Pacheco J."/>
            <person name="Jiang X."/>
            <person name="Kearney S.M."/>
            <person name="Perrotta A.R."/>
            <person name="Berdy B."/>
            <person name="Zhao S."/>
            <person name="Lieberman T.D."/>
            <person name="Swanson P.K."/>
            <person name="Smith M."/>
            <person name="Roesemann S."/>
            <person name="Alexander J.E."/>
            <person name="Rich S.A."/>
            <person name="Livny J."/>
            <person name="Vlamakis H."/>
            <person name="Clish C."/>
            <person name="Bullock K."/>
            <person name="Deik A."/>
            <person name="Scott J."/>
            <person name="Pierce K.A."/>
            <person name="Xavier R.J."/>
            <person name="Alm E.J."/>
        </authorList>
    </citation>
    <scope>NUCLEOTIDE SEQUENCE [LARGE SCALE GENOMIC DNA]</scope>
    <source>
        <strain evidence="2 3">BIOML-A6</strain>
    </source>
</reference>
<dbReference type="RefSeq" id="WP_007210965.1">
    <property type="nucleotide sequence ID" value="NZ_CABMLT010000007.1"/>
</dbReference>
<comment type="caution">
    <text evidence="2">The sequence shown here is derived from an EMBL/GenBank/DDBJ whole genome shotgun (WGS) entry which is preliminary data.</text>
</comment>
<dbReference type="AlphaFoldDB" id="A0A125MGT1"/>
<sequence length="271" mass="31161">MKKPTLSIITVNFNNRNGLERTIQSIKSQTYTDYEHIIIDANSTDGSKEIILEYSQNTAHLTYWVSEPDKGIYDGMNKGIEHAQGEYIYLLNSGDILSNPTVLSSISFDGTKYICGNMRIIHSETQYEEVVPPNEIDGLFLFKSYLPHPASFIHHSLFNKQKYNIDYKIISDWIHMVENIVLKGCSYKHINLLISDFDTTGISSNNRALGLSERSKWIKDNIPTLIYDALMELDKIRSSEIGSIIPTLMQKKRHSQKRVKKLILLFSKFFK</sequence>
<name>A0A125MGT1_9BACE</name>
<dbReference type="InterPro" id="IPR001173">
    <property type="entry name" value="Glyco_trans_2-like"/>
</dbReference>
<dbReference type="CDD" id="cd06433">
    <property type="entry name" value="GT_2_WfgS_like"/>
    <property type="match status" value="1"/>
</dbReference>
<accession>A0A125MGT1</accession>
<organism evidence="2 3">
    <name type="scientific">Bacteroides cellulosilyticus</name>
    <dbReference type="NCBI Taxonomy" id="246787"/>
    <lineage>
        <taxon>Bacteria</taxon>
        <taxon>Pseudomonadati</taxon>
        <taxon>Bacteroidota</taxon>
        <taxon>Bacteroidia</taxon>
        <taxon>Bacteroidales</taxon>
        <taxon>Bacteroidaceae</taxon>
        <taxon>Bacteroides</taxon>
    </lineage>
</organism>
<dbReference type="PANTHER" id="PTHR43685">
    <property type="entry name" value="GLYCOSYLTRANSFERASE"/>
    <property type="match status" value="1"/>
</dbReference>
<dbReference type="GO" id="GO:0016740">
    <property type="term" value="F:transferase activity"/>
    <property type="evidence" value="ECO:0007669"/>
    <property type="project" value="UniProtKB-KW"/>
</dbReference>
<dbReference type="SUPFAM" id="SSF53448">
    <property type="entry name" value="Nucleotide-diphospho-sugar transferases"/>
    <property type="match status" value="1"/>
</dbReference>
<dbReference type="Proteomes" id="UP000448877">
    <property type="component" value="Unassembled WGS sequence"/>
</dbReference>
<protein>
    <submittedName>
        <fullName evidence="2">Glycosyltransferase</fullName>
    </submittedName>
</protein>
<evidence type="ECO:0000259" key="1">
    <source>
        <dbReference type="Pfam" id="PF00535"/>
    </source>
</evidence>
<dbReference type="PANTHER" id="PTHR43685:SF2">
    <property type="entry name" value="GLYCOSYLTRANSFERASE 2-LIKE DOMAIN-CONTAINING PROTEIN"/>
    <property type="match status" value="1"/>
</dbReference>
<feature type="domain" description="Glycosyltransferase 2-like" evidence="1">
    <location>
        <begin position="7"/>
        <end position="126"/>
    </location>
</feature>
<dbReference type="Gene3D" id="3.90.550.10">
    <property type="entry name" value="Spore Coat Polysaccharide Biosynthesis Protein SpsA, Chain A"/>
    <property type="match status" value="1"/>
</dbReference>